<protein>
    <submittedName>
        <fullName evidence="4">Short chain dehydrogenase</fullName>
    </submittedName>
</protein>
<gene>
    <name evidence="4" type="ORF">CI238_10706</name>
</gene>
<evidence type="ECO:0000256" key="2">
    <source>
        <dbReference type="ARBA" id="ARBA00023002"/>
    </source>
</evidence>
<dbReference type="Gene3D" id="3.40.50.720">
    <property type="entry name" value="NAD(P)-binding Rossmann-like Domain"/>
    <property type="match status" value="1"/>
</dbReference>
<sequence length="337" mass="36446">LRQSSLSPIHSVHPSSTFYTMAATKPIYNLPEDAVWFITGCSSGMGLALAQIVASNPTQRVVATARNVSKLTDNFPKDSPRVHLTSLDVTSADSIKAAFDSAVAKFGRIDVVVNNAGYGLMGDTESFVTNPEDMDQARKIVETNFWGTAQVSAHAVRVFRDENPKSGQIGGVVLNVTSIGGFAGFPGSAFYHASKFAVEGYTESLSKEVRAEWNIHFCIIEPGGTKTNFAGDSMSWFSPHPAYTAPDTPTRLLEGYVKSPDMQATWAPSENVAAAMYEVVARKQTIPLRFPTGAPAWTVIKAECEEVDKALLEIKDLSFSVDDGSINKSGDFLKKSF</sequence>
<keyword evidence="5" id="KW-1185">Reference proteome</keyword>
<keyword evidence="2" id="KW-0560">Oxidoreductase</keyword>
<evidence type="ECO:0000256" key="1">
    <source>
        <dbReference type="ARBA" id="ARBA00006484"/>
    </source>
</evidence>
<reference evidence="4 5" key="1">
    <citation type="submission" date="2015-06" db="EMBL/GenBank/DDBJ databases">
        <title>Survival trade-offs in plant roots during colonization by closely related pathogenic and mutualistic fungi.</title>
        <authorList>
            <person name="Hacquard S."/>
            <person name="Kracher B."/>
            <person name="Hiruma K."/>
            <person name="Weinman A."/>
            <person name="Muench P."/>
            <person name="Garrido Oter R."/>
            <person name="Ver Loren van Themaat E."/>
            <person name="Dallerey J.-F."/>
            <person name="Damm U."/>
            <person name="Henrissat B."/>
            <person name="Lespinet O."/>
            <person name="Thon M."/>
            <person name="Kemen E."/>
            <person name="McHardy A.C."/>
            <person name="Schulze-Lefert P."/>
            <person name="O'Connell R.J."/>
        </authorList>
    </citation>
    <scope>NUCLEOTIDE SEQUENCE [LARGE SCALE GENOMIC DNA]</scope>
    <source>
        <strain evidence="4 5">MAFF 238704</strain>
    </source>
</reference>
<dbReference type="InterPro" id="IPR051911">
    <property type="entry name" value="SDR_oxidoreductase"/>
</dbReference>
<dbReference type="PRINTS" id="PR00080">
    <property type="entry name" value="SDRFAMILY"/>
</dbReference>
<dbReference type="Proteomes" id="UP000076584">
    <property type="component" value="Unassembled WGS sequence"/>
</dbReference>
<dbReference type="SUPFAM" id="SSF51735">
    <property type="entry name" value="NAD(P)-binding Rossmann-fold domains"/>
    <property type="match status" value="1"/>
</dbReference>
<comment type="similarity">
    <text evidence="1 3">Belongs to the short-chain dehydrogenases/reductases (SDR) family.</text>
</comment>
<evidence type="ECO:0000256" key="3">
    <source>
        <dbReference type="RuleBase" id="RU000363"/>
    </source>
</evidence>
<dbReference type="EMBL" id="LFIW01001390">
    <property type="protein sequence ID" value="KZL82387.1"/>
    <property type="molecule type" value="Genomic_DNA"/>
</dbReference>
<name>A0A167CBR8_COLIC</name>
<dbReference type="InterPro" id="IPR036291">
    <property type="entry name" value="NAD(P)-bd_dom_sf"/>
</dbReference>
<dbReference type="InterPro" id="IPR002347">
    <property type="entry name" value="SDR_fam"/>
</dbReference>
<evidence type="ECO:0000313" key="5">
    <source>
        <dbReference type="Proteomes" id="UP000076584"/>
    </source>
</evidence>
<dbReference type="GO" id="GO:0016491">
    <property type="term" value="F:oxidoreductase activity"/>
    <property type="evidence" value="ECO:0007669"/>
    <property type="project" value="UniProtKB-KW"/>
</dbReference>
<evidence type="ECO:0000313" key="4">
    <source>
        <dbReference type="EMBL" id="KZL82387.1"/>
    </source>
</evidence>
<dbReference type="PRINTS" id="PR00081">
    <property type="entry name" value="GDHRDH"/>
</dbReference>
<proteinExistence type="inferred from homology"/>
<comment type="caution">
    <text evidence="4">The sequence shown here is derived from an EMBL/GenBank/DDBJ whole genome shotgun (WGS) entry which is preliminary data.</text>
</comment>
<feature type="non-terminal residue" evidence="4">
    <location>
        <position position="1"/>
    </location>
</feature>
<dbReference type="AlphaFoldDB" id="A0A167CBR8"/>
<organism evidence="4 5">
    <name type="scientific">Colletotrichum incanum</name>
    <name type="common">Soybean anthracnose fungus</name>
    <dbReference type="NCBI Taxonomy" id="1573173"/>
    <lineage>
        <taxon>Eukaryota</taxon>
        <taxon>Fungi</taxon>
        <taxon>Dikarya</taxon>
        <taxon>Ascomycota</taxon>
        <taxon>Pezizomycotina</taxon>
        <taxon>Sordariomycetes</taxon>
        <taxon>Hypocreomycetidae</taxon>
        <taxon>Glomerellales</taxon>
        <taxon>Glomerellaceae</taxon>
        <taxon>Colletotrichum</taxon>
        <taxon>Colletotrichum spaethianum species complex</taxon>
    </lineage>
</organism>
<dbReference type="PANTHER" id="PTHR43976:SF16">
    <property type="entry name" value="SHORT-CHAIN DEHYDROGENASE_REDUCTASE FAMILY PROTEIN"/>
    <property type="match status" value="1"/>
</dbReference>
<accession>A0A167CBR8</accession>
<dbReference type="STRING" id="1573173.A0A167CBR8"/>
<dbReference type="PANTHER" id="PTHR43976">
    <property type="entry name" value="SHORT CHAIN DEHYDROGENASE"/>
    <property type="match status" value="1"/>
</dbReference>
<dbReference type="Pfam" id="PF00106">
    <property type="entry name" value="adh_short"/>
    <property type="match status" value="1"/>
</dbReference>
<dbReference type="CDD" id="cd05374">
    <property type="entry name" value="17beta-HSD-like_SDR_c"/>
    <property type="match status" value="1"/>
</dbReference>